<name>A0A1F5H354_9BACT</name>
<organism evidence="1 2">
    <name type="scientific">Candidatus Curtissbacteria bacterium RIFCSPLOWO2_01_FULL_42_50</name>
    <dbReference type="NCBI Taxonomy" id="1797730"/>
    <lineage>
        <taxon>Bacteria</taxon>
        <taxon>Candidatus Curtissiibacteriota</taxon>
    </lineage>
</organism>
<dbReference type="EMBL" id="MFBT01000035">
    <property type="protein sequence ID" value="OGD98518.1"/>
    <property type="molecule type" value="Genomic_DNA"/>
</dbReference>
<protein>
    <submittedName>
        <fullName evidence="1">Uncharacterized protein</fullName>
    </submittedName>
</protein>
<proteinExistence type="predicted"/>
<comment type="caution">
    <text evidence="1">The sequence shown here is derived from an EMBL/GenBank/DDBJ whole genome shotgun (WGS) entry which is preliminary data.</text>
</comment>
<evidence type="ECO:0000313" key="1">
    <source>
        <dbReference type="EMBL" id="OGD98518.1"/>
    </source>
</evidence>
<reference evidence="1 2" key="1">
    <citation type="journal article" date="2016" name="Nat. Commun.">
        <title>Thousands of microbial genomes shed light on interconnected biogeochemical processes in an aquifer system.</title>
        <authorList>
            <person name="Anantharaman K."/>
            <person name="Brown C.T."/>
            <person name="Hug L.A."/>
            <person name="Sharon I."/>
            <person name="Castelle C.J."/>
            <person name="Probst A.J."/>
            <person name="Thomas B.C."/>
            <person name="Singh A."/>
            <person name="Wilkins M.J."/>
            <person name="Karaoz U."/>
            <person name="Brodie E.L."/>
            <person name="Williams K.H."/>
            <person name="Hubbard S.S."/>
            <person name="Banfield J.F."/>
        </authorList>
    </citation>
    <scope>NUCLEOTIDE SEQUENCE [LARGE SCALE GENOMIC DNA]</scope>
</reference>
<accession>A0A1F5H354</accession>
<dbReference type="Proteomes" id="UP000177039">
    <property type="component" value="Unassembled WGS sequence"/>
</dbReference>
<dbReference type="AlphaFoldDB" id="A0A1F5H354"/>
<evidence type="ECO:0000313" key="2">
    <source>
        <dbReference type="Proteomes" id="UP000177039"/>
    </source>
</evidence>
<sequence>MNVEKVDSPFDPAVTEGEMFPNLKPWIARSEIPPGVHPETFECIRVVLSTGAYSGWDERTRIAVDSYYGGGKSLTEVGQEAKLGSATTARKTIFRALSEACLKLPPDLREKHRTEAIKTKNPHSSEVIAKIRKAQIKRMQDPTIRETIRQSIKLAQSEGGTDSDRVIWEYINNNGLLAKMEQKGLITQEEITKLREYFGKTKRSPKPSVLLTKLSMALVNLS</sequence>
<gene>
    <name evidence="1" type="ORF">A3B54_00245</name>
</gene>